<dbReference type="InParanoid" id="Q2LUY0"/>
<evidence type="ECO:0000313" key="1">
    <source>
        <dbReference type="EMBL" id="ABC77888.1"/>
    </source>
</evidence>
<dbReference type="Proteomes" id="UP000001933">
    <property type="component" value="Chromosome"/>
</dbReference>
<organism evidence="1 2">
    <name type="scientific">Syntrophus aciditrophicus (strain SB)</name>
    <dbReference type="NCBI Taxonomy" id="56780"/>
    <lineage>
        <taxon>Bacteria</taxon>
        <taxon>Pseudomonadati</taxon>
        <taxon>Thermodesulfobacteriota</taxon>
        <taxon>Syntrophia</taxon>
        <taxon>Syntrophales</taxon>
        <taxon>Syntrophaceae</taxon>
        <taxon>Syntrophus</taxon>
    </lineage>
</organism>
<dbReference type="AlphaFoldDB" id="Q2LUY0"/>
<dbReference type="KEGG" id="sat:SYN_00470"/>
<sequence length="74" mass="8870">MRFSSLTEKQRKDRKNYTINLTFSAMIDHSRQRTYPHSGNRTSEWMLNVQGSIFQIDEHPHFNRPSQNKVSKYP</sequence>
<keyword evidence="2" id="KW-1185">Reference proteome</keyword>
<gene>
    <name evidence="1" type="ORF">SYN_00470</name>
</gene>
<proteinExistence type="predicted"/>
<reference evidence="1 2" key="1">
    <citation type="journal article" date="2007" name="Proc. Natl. Acad. Sci. U.S.A.">
        <title>The genome of Syntrophus aciditrophicus: life at the thermodynamic limit of microbial growth.</title>
        <authorList>
            <person name="McInerney M.J."/>
            <person name="Rohlin L."/>
            <person name="Mouttaki H."/>
            <person name="Kim U."/>
            <person name="Krupp R.S."/>
            <person name="Rios-Hernandez L."/>
            <person name="Sieber J."/>
            <person name="Struchtemeyer C.G."/>
            <person name="Bhattacharyya A."/>
            <person name="Campbell J.W."/>
            <person name="Gunsalus R.P."/>
        </authorList>
    </citation>
    <scope>NUCLEOTIDE SEQUENCE [LARGE SCALE GENOMIC DNA]</scope>
    <source>
        <strain evidence="1 2">SB</strain>
    </source>
</reference>
<dbReference type="HOGENOM" id="CLU_2686490_0_0_7"/>
<dbReference type="EMBL" id="CP000252">
    <property type="protein sequence ID" value="ABC77888.1"/>
    <property type="molecule type" value="Genomic_DNA"/>
</dbReference>
<name>Q2LUY0_SYNAS</name>
<protein>
    <submittedName>
        <fullName evidence="1">Hypothetical cytosolic protein</fullName>
    </submittedName>
</protein>
<accession>Q2LUY0</accession>
<evidence type="ECO:0000313" key="2">
    <source>
        <dbReference type="Proteomes" id="UP000001933"/>
    </source>
</evidence>
<dbReference type="STRING" id="56780.SYN_00470"/>